<keyword evidence="1" id="KW-0472">Membrane</keyword>
<protein>
    <submittedName>
        <fullName evidence="2">Uncharacterized protein</fullName>
    </submittedName>
</protein>
<gene>
    <name evidence="2" type="ORF">NIES593_09650</name>
</gene>
<evidence type="ECO:0000313" key="2">
    <source>
        <dbReference type="EMBL" id="OKH23485.1"/>
    </source>
</evidence>
<keyword evidence="3" id="KW-1185">Reference proteome</keyword>
<keyword evidence="1" id="KW-1133">Transmembrane helix</keyword>
<reference evidence="2 3" key="1">
    <citation type="submission" date="2016-11" db="EMBL/GenBank/DDBJ databases">
        <title>Draft Genome Sequences of Nine Cyanobacterial Strains from Diverse Habitats.</title>
        <authorList>
            <person name="Zhu T."/>
            <person name="Hou S."/>
            <person name="Lu X."/>
            <person name="Hess W.R."/>
        </authorList>
    </citation>
    <scope>NUCLEOTIDE SEQUENCE [LARGE SCALE GENOMIC DNA]</scope>
    <source>
        <strain evidence="2 3">NIES-593</strain>
    </source>
</reference>
<proteinExistence type="predicted"/>
<evidence type="ECO:0000313" key="3">
    <source>
        <dbReference type="Proteomes" id="UP000186868"/>
    </source>
</evidence>
<keyword evidence="1" id="KW-0812">Transmembrane</keyword>
<comment type="caution">
    <text evidence="2">The sequence shown here is derived from an EMBL/GenBank/DDBJ whole genome shotgun (WGS) entry which is preliminary data.</text>
</comment>
<accession>A0A1U7HIW5</accession>
<sequence length="84" mass="9957">MARKPNLLNQVLVINAVLFSFVFAFTMVSRAIIAQNNTDKEIEKIKMNLRIQCRQWLDENEEKVLKIKKEDINCNWNNNSFEKI</sequence>
<feature type="transmembrane region" description="Helical" evidence="1">
    <location>
        <begin position="12"/>
        <end position="33"/>
    </location>
</feature>
<evidence type="ECO:0000256" key="1">
    <source>
        <dbReference type="SAM" id="Phobius"/>
    </source>
</evidence>
<dbReference type="RefSeq" id="WP_073599384.1">
    <property type="nucleotide sequence ID" value="NZ_MRCB01000009.1"/>
</dbReference>
<organism evidence="2 3">
    <name type="scientific">Hydrococcus rivularis NIES-593</name>
    <dbReference type="NCBI Taxonomy" id="1921803"/>
    <lineage>
        <taxon>Bacteria</taxon>
        <taxon>Bacillati</taxon>
        <taxon>Cyanobacteriota</taxon>
        <taxon>Cyanophyceae</taxon>
        <taxon>Pleurocapsales</taxon>
        <taxon>Hydrococcaceae</taxon>
        <taxon>Hydrococcus</taxon>
    </lineage>
</organism>
<dbReference type="EMBL" id="MRCB01000009">
    <property type="protein sequence ID" value="OKH23485.1"/>
    <property type="molecule type" value="Genomic_DNA"/>
</dbReference>
<dbReference type="AlphaFoldDB" id="A0A1U7HIW5"/>
<name>A0A1U7HIW5_9CYAN</name>
<dbReference type="Proteomes" id="UP000186868">
    <property type="component" value="Unassembled WGS sequence"/>
</dbReference>